<dbReference type="GO" id="GO:0005576">
    <property type="term" value="C:extracellular region"/>
    <property type="evidence" value="ECO:0007669"/>
    <property type="project" value="InterPro"/>
</dbReference>
<evidence type="ECO:0000256" key="2">
    <source>
        <dbReference type="ARBA" id="ARBA00022801"/>
    </source>
</evidence>
<feature type="region of interest" description="Disordered" evidence="3">
    <location>
        <begin position="355"/>
        <end position="376"/>
    </location>
</feature>
<evidence type="ECO:0000313" key="5">
    <source>
        <dbReference type="EMBL" id="QEG22406.1"/>
    </source>
</evidence>
<evidence type="ECO:0000313" key="6">
    <source>
        <dbReference type="Proteomes" id="UP000322214"/>
    </source>
</evidence>
<accession>A0A5B9PCX4</accession>
<feature type="signal peptide" evidence="4">
    <location>
        <begin position="1"/>
        <end position="26"/>
    </location>
</feature>
<feature type="compositionally biased region" description="Basic and acidic residues" evidence="3">
    <location>
        <begin position="31"/>
        <end position="45"/>
    </location>
</feature>
<name>A0A5B9PCX4_9BACT</name>
<keyword evidence="1 4" id="KW-0732">Signal</keyword>
<dbReference type="PANTHER" id="PTHR43037">
    <property type="entry name" value="UNNAMED PRODUCT-RELATED"/>
    <property type="match status" value="1"/>
</dbReference>
<dbReference type="RefSeq" id="WP_075081496.1">
    <property type="nucleotide sequence ID" value="NZ_CP042912.1"/>
</dbReference>
<dbReference type="PANTHER" id="PTHR43037:SF1">
    <property type="entry name" value="BLL1128 PROTEIN"/>
    <property type="match status" value="1"/>
</dbReference>
<dbReference type="KEGG" id="mff:MFFC18_22860"/>
<reference evidence="5 6" key="1">
    <citation type="submission" date="2019-08" db="EMBL/GenBank/DDBJ databases">
        <title>Deep-cultivation of Planctomycetes and their phenomic and genomic characterization uncovers novel biology.</title>
        <authorList>
            <person name="Wiegand S."/>
            <person name="Jogler M."/>
            <person name="Boedeker C."/>
            <person name="Pinto D."/>
            <person name="Vollmers J."/>
            <person name="Rivas-Marin E."/>
            <person name="Kohn T."/>
            <person name="Peeters S.H."/>
            <person name="Heuer A."/>
            <person name="Rast P."/>
            <person name="Oberbeckmann S."/>
            <person name="Bunk B."/>
            <person name="Jeske O."/>
            <person name="Meyerdierks A."/>
            <person name="Storesund J.E."/>
            <person name="Kallscheuer N."/>
            <person name="Luecker S."/>
            <person name="Lage O.M."/>
            <person name="Pohl T."/>
            <person name="Merkel B.J."/>
            <person name="Hornburger P."/>
            <person name="Mueller R.-W."/>
            <person name="Bruemmer F."/>
            <person name="Labrenz M."/>
            <person name="Spormann A.M."/>
            <person name="Op den Camp H."/>
            <person name="Overmann J."/>
            <person name="Amann R."/>
            <person name="Jetten M.S.M."/>
            <person name="Mascher T."/>
            <person name="Medema M.H."/>
            <person name="Devos D.P."/>
            <person name="Kaster A.-K."/>
            <person name="Ovreas L."/>
            <person name="Rohde M."/>
            <person name="Galperin M.Y."/>
            <person name="Jogler C."/>
        </authorList>
    </citation>
    <scope>NUCLEOTIDE SEQUENCE [LARGE SCALE GENOMIC DNA]</scope>
    <source>
        <strain evidence="5 6">FC18</strain>
    </source>
</reference>
<dbReference type="Pfam" id="PF10503">
    <property type="entry name" value="Esterase_PHB"/>
    <property type="match status" value="1"/>
</dbReference>
<dbReference type="InterPro" id="IPR050955">
    <property type="entry name" value="Plant_Biomass_Hydrol_Est"/>
</dbReference>
<dbReference type="GO" id="GO:0016787">
    <property type="term" value="F:hydrolase activity"/>
    <property type="evidence" value="ECO:0007669"/>
    <property type="project" value="UniProtKB-KW"/>
</dbReference>
<evidence type="ECO:0000256" key="1">
    <source>
        <dbReference type="ARBA" id="ARBA00022729"/>
    </source>
</evidence>
<keyword evidence="2" id="KW-0378">Hydrolase</keyword>
<feature type="chain" id="PRO_5023104857" evidence="4">
    <location>
        <begin position="27"/>
        <end position="376"/>
    </location>
</feature>
<keyword evidence="6" id="KW-1185">Reference proteome</keyword>
<sequence length="376" mass="41674" precursor="true">MRNFLTASVAVLFLFAVTLSVSQLHSQSLQEESKSQGRDNVDAKPRGGNWLRRQKLEPTGVEVQLEHQGRDRKYRIHVPDSVDAATPVPLVICLHGGGGNSDQGSVMGVTPLADEHNFIVVYPNAIDKHWNCGRDSELFREHNRTIDDVDFLMSIVAKVRKQYRVDEKRIFAVGVSNGGFMTQRLAMEHPETFSAVGIVIATMAESLEKDFKPTLPVSVVYMNGTSDPLVPYDGGALTVDLFPKLRKAMNRKLEDRGSCVSTDAAVEHWVKRNGIKAKPAVSTFEDVNEEDGSTVEFSLWTGGQQGTAVGLYKVIGGGHGIPGRPQRMERVVGTYNQDVDGWAEIWKFLNDHHRGHEQKSINKQSDLKRGAKAVSR</sequence>
<gene>
    <name evidence="5" type="ORF">MFFC18_22860</name>
</gene>
<feature type="region of interest" description="Disordered" evidence="3">
    <location>
        <begin position="28"/>
        <end position="48"/>
    </location>
</feature>
<proteinExistence type="predicted"/>
<evidence type="ECO:0000256" key="3">
    <source>
        <dbReference type="SAM" id="MobiDB-lite"/>
    </source>
</evidence>
<protein>
    <submittedName>
        <fullName evidence="5">Esterase PHB depolymerase</fullName>
    </submittedName>
</protein>
<dbReference type="InterPro" id="IPR029058">
    <property type="entry name" value="AB_hydrolase_fold"/>
</dbReference>
<evidence type="ECO:0000256" key="4">
    <source>
        <dbReference type="SAM" id="SignalP"/>
    </source>
</evidence>
<dbReference type="SUPFAM" id="SSF53474">
    <property type="entry name" value="alpha/beta-Hydrolases"/>
    <property type="match status" value="1"/>
</dbReference>
<dbReference type="EMBL" id="CP042912">
    <property type="protein sequence ID" value="QEG22406.1"/>
    <property type="molecule type" value="Genomic_DNA"/>
</dbReference>
<organism evidence="5 6">
    <name type="scientific">Mariniblastus fucicola</name>
    <dbReference type="NCBI Taxonomy" id="980251"/>
    <lineage>
        <taxon>Bacteria</taxon>
        <taxon>Pseudomonadati</taxon>
        <taxon>Planctomycetota</taxon>
        <taxon>Planctomycetia</taxon>
        <taxon>Pirellulales</taxon>
        <taxon>Pirellulaceae</taxon>
        <taxon>Mariniblastus</taxon>
    </lineage>
</organism>
<feature type="compositionally biased region" description="Basic and acidic residues" evidence="3">
    <location>
        <begin position="355"/>
        <end position="369"/>
    </location>
</feature>
<dbReference type="STRING" id="980251.GCA_001642875_00021"/>
<dbReference type="AlphaFoldDB" id="A0A5B9PCX4"/>
<dbReference type="Gene3D" id="3.40.50.1820">
    <property type="entry name" value="alpha/beta hydrolase"/>
    <property type="match status" value="1"/>
</dbReference>
<dbReference type="Proteomes" id="UP000322214">
    <property type="component" value="Chromosome"/>
</dbReference>
<dbReference type="InterPro" id="IPR010126">
    <property type="entry name" value="Esterase_phb"/>
</dbReference>